<dbReference type="Gramene" id="KVH95815">
    <property type="protein sequence ID" value="KVH95815"/>
    <property type="gene ID" value="Ccrd_002109"/>
</dbReference>
<proteinExistence type="predicted"/>
<feature type="region of interest" description="Disordered" evidence="1">
    <location>
        <begin position="466"/>
        <end position="491"/>
    </location>
</feature>
<protein>
    <recommendedName>
        <fullName evidence="4">Protein JASON</fullName>
    </recommendedName>
</protein>
<dbReference type="GO" id="GO:0007142">
    <property type="term" value="P:male meiosis II"/>
    <property type="evidence" value="ECO:0007669"/>
    <property type="project" value="InterPro"/>
</dbReference>
<sequence length="491" mass="54431">MGNDVLEFVEFLRRTMGCFFGCFRVRDDRCPPVTLLSQPIDSNPKDPVASVGRNRLSSLLLSEAEDRDISPCKDRKGGVLGSAVPDVYSNELKAEAKFLKACGTLPCTPAEIRKLKDSEPHNGDAESSTFHSWLQAASIEKLKLEKQPDQQPSPIKLFEEWGNGSDSSSHSPDRERLYTNSAGGYGVGDNVKLVDVHATQEQNPTASFTPLVASTQCRNKSVRFDREIDASSFSTSCLSEVTCQEPKPYGSPDDYSVSKPSPYPTPLSLTDDMQTPGTVFPSYLHNKAIGKNPRIRSQYVYPVLNPVENAAQLRKLTEESLSSDDCSIQLKEHLDLADKENPRSQVESEAAAADKELTVDTSLSSWLPPKQAHQGRNNRLFLPNSQGLPDFGKTPGDRPILGMVAAHWNADEAASFAPKWWDGNGIPNSTNKYKEDQKVSWHATPFEERLEKALYEDKLVAERKQLGKVPLPPIDLDEKEDRSRLQPSTNL</sequence>
<evidence type="ECO:0000256" key="1">
    <source>
        <dbReference type="SAM" id="MobiDB-lite"/>
    </source>
</evidence>
<name>A0A118JXQ0_CYNCS</name>
<evidence type="ECO:0000313" key="3">
    <source>
        <dbReference type="Proteomes" id="UP000243975"/>
    </source>
</evidence>
<keyword evidence="3" id="KW-1185">Reference proteome</keyword>
<dbReference type="InterPro" id="IPR039300">
    <property type="entry name" value="JASON"/>
</dbReference>
<dbReference type="STRING" id="59895.A0A118JXQ0"/>
<dbReference type="EMBL" id="LEKV01004376">
    <property type="protein sequence ID" value="KVH95815.1"/>
    <property type="molecule type" value="Genomic_DNA"/>
</dbReference>
<comment type="caution">
    <text evidence="2">The sequence shown here is derived from an EMBL/GenBank/DDBJ whole genome shotgun (WGS) entry which is preliminary data.</text>
</comment>
<dbReference type="Proteomes" id="UP000243975">
    <property type="component" value="Unassembled WGS sequence"/>
</dbReference>
<gene>
    <name evidence="2" type="ORF">Ccrd_002109</name>
</gene>
<evidence type="ECO:0000313" key="2">
    <source>
        <dbReference type="EMBL" id="KVH95815.1"/>
    </source>
</evidence>
<accession>A0A118JXQ0</accession>
<dbReference type="AlphaFoldDB" id="A0A118JXQ0"/>
<reference evidence="2 3" key="1">
    <citation type="journal article" date="2016" name="Sci. Rep.">
        <title>The genome sequence of the outbreeding globe artichoke constructed de novo incorporating a phase-aware low-pass sequencing strategy of F1 progeny.</title>
        <authorList>
            <person name="Scaglione D."/>
            <person name="Reyes-Chin-Wo S."/>
            <person name="Acquadro A."/>
            <person name="Froenicke L."/>
            <person name="Portis E."/>
            <person name="Beitel C."/>
            <person name="Tirone M."/>
            <person name="Mauro R."/>
            <person name="Lo Monaco A."/>
            <person name="Mauromicale G."/>
            <person name="Faccioli P."/>
            <person name="Cattivelli L."/>
            <person name="Rieseberg L."/>
            <person name="Michelmore R."/>
            <person name="Lanteri S."/>
        </authorList>
    </citation>
    <scope>NUCLEOTIDE SEQUENCE [LARGE SCALE GENOMIC DNA]</scope>
    <source>
        <strain evidence="2">2C</strain>
    </source>
</reference>
<feature type="region of interest" description="Disordered" evidence="1">
    <location>
        <begin position="144"/>
        <end position="181"/>
    </location>
</feature>
<feature type="non-terminal residue" evidence="2">
    <location>
        <position position="1"/>
    </location>
</feature>
<feature type="region of interest" description="Disordered" evidence="1">
    <location>
        <begin position="243"/>
        <end position="265"/>
    </location>
</feature>
<dbReference type="OMA" id="MACFLDC"/>
<evidence type="ECO:0008006" key="4">
    <source>
        <dbReference type="Google" id="ProtNLM"/>
    </source>
</evidence>
<dbReference type="PANTHER" id="PTHR33318">
    <property type="entry name" value="ASPARTYL/GLUTAMYL-TRNA(ASN/GLN) AMIDOTRANSFERASE SUBUNIT"/>
    <property type="match status" value="1"/>
</dbReference>
<organism evidence="2 3">
    <name type="scientific">Cynara cardunculus var. scolymus</name>
    <name type="common">Globe artichoke</name>
    <name type="synonym">Cynara scolymus</name>
    <dbReference type="NCBI Taxonomy" id="59895"/>
    <lineage>
        <taxon>Eukaryota</taxon>
        <taxon>Viridiplantae</taxon>
        <taxon>Streptophyta</taxon>
        <taxon>Embryophyta</taxon>
        <taxon>Tracheophyta</taxon>
        <taxon>Spermatophyta</taxon>
        <taxon>Magnoliopsida</taxon>
        <taxon>eudicotyledons</taxon>
        <taxon>Gunneridae</taxon>
        <taxon>Pentapetalae</taxon>
        <taxon>asterids</taxon>
        <taxon>campanulids</taxon>
        <taxon>Asterales</taxon>
        <taxon>Asteraceae</taxon>
        <taxon>Carduoideae</taxon>
        <taxon>Cardueae</taxon>
        <taxon>Carduinae</taxon>
        <taxon>Cynara</taxon>
    </lineage>
</organism>
<dbReference type="PANTHER" id="PTHR33318:SF7">
    <property type="entry name" value="PROTEIN JASON"/>
    <property type="match status" value="1"/>
</dbReference>